<feature type="region of interest" description="NMPbind" evidence="9">
    <location>
        <begin position="100"/>
        <end position="130"/>
    </location>
</feature>
<dbReference type="EC" id="2.7.4.14" evidence="9"/>
<dbReference type="FunFam" id="3.40.50.300:FF:000315">
    <property type="entry name" value="Adenylate kinase 1"/>
    <property type="match status" value="1"/>
</dbReference>
<dbReference type="InterPro" id="IPR027417">
    <property type="entry name" value="P-loop_NTPase"/>
</dbReference>
<dbReference type="Pfam" id="PF00406">
    <property type="entry name" value="ADK"/>
    <property type="match status" value="1"/>
</dbReference>
<comment type="cofactor">
    <cofactor evidence="9">
        <name>Mg(2+)</name>
        <dbReference type="ChEBI" id="CHEBI:18420"/>
    </cofactor>
    <text evidence="9">Binds 1 Mg(2+) ion per monomer.</text>
</comment>
<dbReference type="Proteomes" id="UP000247702">
    <property type="component" value="Unassembled WGS sequence"/>
</dbReference>
<dbReference type="GO" id="GO:0005634">
    <property type="term" value="C:nucleus"/>
    <property type="evidence" value="ECO:0007669"/>
    <property type="project" value="UniProtKB-SubCell"/>
</dbReference>
<comment type="caution">
    <text evidence="10">The sequence shown here is derived from an EMBL/GenBank/DDBJ whole genome shotgun (WGS) entry which is preliminary data.</text>
</comment>
<evidence type="ECO:0000256" key="3">
    <source>
        <dbReference type="ARBA" id="ARBA00022741"/>
    </source>
</evidence>
<keyword evidence="5 9" id="KW-0067">ATP-binding</keyword>
<feature type="region of interest" description="LID" evidence="9">
    <location>
        <begin position="192"/>
        <end position="202"/>
    </location>
</feature>
<dbReference type="NCBIfam" id="TIGR01359">
    <property type="entry name" value="UMP_CMP_kin_fam"/>
    <property type="match status" value="1"/>
</dbReference>
<keyword evidence="11" id="KW-1185">Reference proteome</keyword>
<dbReference type="SUPFAM" id="SSF52540">
    <property type="entry name" value="P-loop containing nucleoside triphosphate hydrolases"/>
    <property type="match status" value="1"/>
</dbReference>
<dbReference type="Gene3D" id="3.40.50.300">
    <property type="entry name" value="P-loop containing nucleotide triphosphate hydrolases"/>
    <property type="match status" value="1"/>
</dbReference>
<evidence type="ECO:0000256" key="8">
    <source>
        <dbReference type="ARBA" id="ARBA00048116"/>
    </source>
</evidence>
<evidence type="ECO:0000256" key="4">
    <source>
        <dbReference type="ARBA" id="ARBA00022777"/>
    </source>
</evidence>
<keyword evidence="6 9" id="KW-0665">Pyrimidine biosynthesis</keyword>
<evidence type="ECO:0000313" key="10">
    <source>
        <dbReference type="EMBL" id="GBC06671.1"/>
    </source>
</evidence>
<dbReference type="HAMAP" id="MF_03172">
    <property type="entry name" value="Adenylate_kinase_UMP_CMP_kin"/>
    <property type="match status" value="1"/>
</dbReference>
<evidence type="ECO:0000313" key="11">
    <source>
        <dbReference type="Proteomes" id="UP000247702"/>
    </source>
</evidence>
<evidence type="ECO:0000256" key="6">
    <source>
        <dbReference type="ARBA" id="ARBA00022975"/>
    </source>
</evidence>
<dbReference type="STRING" id="94130.A0A2Z6RWH6"/>
<dbReference type="CDD" id="cd01428">
    <property type="entry name" value="ADK"/>
    <property type="match status" value="1"/>
</dbReference>
<feature type="binding site" evidence="9">
    <location>
        <position position="210"/>
    </location>
    <ligand>
        <name>a ribonucleoside 5'-phosphate</name>
        <dbReference type="ChEBI" id="CHEBI:58043"/>
    </ligand>
</feature>
<feature type="binding site" evidence="9">
    <location>
        <begin position="80"/>
        <end position="85"/>
    </location>
    <ligand>
        <name>ATP</name>
        <dbReference type="ChEBI" id="CHEBI:30616"/>
    </ligand>
</feature>
<dbReference type="GO" id="GO:0005737">
    <property type="term" value="C:cytoplasm"/>
    <property type="evidence" value="ECO:0007669"/>
    <property type="project" value="UniProtKB-SubCell"/>
</dbReference>
<name>A0A2Z6RWH6_9GLOM</name>
<keyword evidence="1 9" id="KW-0963">Cytoplasm</keyword>
<comment type="subcellular location">
    <subcellularLocation>
        <location evidence="9">Cytoplasm</location>
    </subcellularLocation>
    <subcellularLocation>
        <location evidence="9">Nucleus</location>
    </subcellularLocation>
    <text evidence="9">Predominantly cytoplasmic.</text>
</comment>
<gene>
    <name evidence="10" type="ORF">RclHR1_00070038</name>
</gene>
<evidence type="ECO:0000256" key="1">
    <source>
        <dbReference type="ARBA" id="ARBA00022490"/>
    </source>
</evidence>
<feature type="binding site" evidence="9">
    <location>
        <begin position="155"/>
        <end position="158"/>
    </location>
    <ligand>
        <name>a ribonucleoside 5'-phosphate</name>
        <dbReference type="ChEBI" id="CHEBI:58043"/>
    </ligand>
</feature>
<comment type="similarity">
    <text evidence="9">Belongs to the adenylate kinase family. UMP-CMP kinase subfamily.</text>
</comment>
<protein>
    <recommendedName>
        <fullName evidence="9">Uridylate kinase</fullName>
        <shortName evidence="9">UK</shortName>
        <ecNumber evidence="9">2.7.4.14</ecNumber>
    </recommendedName>
    <alternativeName>
        <fullName evidence="9">ATP:UMP phosphotransferase</fullName>
    </alternativeName>
    <alternativeName>
        <fullName evidence="9">Deoxycytidylate kinase</fullName>
        <shortName evidence="9">CK</shortName>
        <shortName evidence="9">dCMP kinase</shortName>
    </alternativeName>
    <alternativeName>
        <fullName evidence="9">Uridine monophosphate kinase</fullName>
        <shortName evidence="9">UMP kinase</shortName>
        <shortName evidence="9">UMPK</shortName>
    </alternativeName>
</protein>
<dbReference type="InterPro" id="IPR006266">
    <property type="entry name" value="UMP_CMP_kinase"/>
</dbReference>
<dbReference type="GO" id="GO:0033862">
    <property type="term" value="F:UMP kinase activity"/>
    <property type="evidence" value="ECO:0007669"/>
    <property type="project" value="RHEA"/>
</dbReference>
<keyword evidence="2 9" id="KW-0808">Transferase</keyword>
<dbReference type="EMBL" id="BEXD01004092">
    <property type="protein sequence ID" value="GBC06671.1"/>
    <property type="molecule type" value="Genomic_DNA"/>
</dbReference>
<evidence type="ECO:0000256" key="7">
    <source>
        <dbReference type="ARBA" id="ARBA00023242"/>
    </source>
</evidence>
<comment type="subunit">
    <text evidence="9">Monomer.</text>
</comment>
<keyword evidence="7 9" id="KW-0539">Nucleus</keyword>
<reference evidence="10 11" key="1">
    <citation type="submission" date="2017-11" db="EMBL/GenBank/DDBJ databases">
        <title>The genome of Rhizophagus clarus HR1 reveals common genetic basis of auxotrophy among arbuscular mycorrhizal fungi.</title>
        <authorList>
            <person name="Kobayashi Y."/>
        </authorList>
    </citation>
    <scope>NUCLEOTIDE SEQUENCE [LARGE SCALE GENOMIC DNA]</scope>
    <source>
        <strain evidence="10 11">HR1</strain>
    </source>
</reference>
<comment type="function">
    <text evidence="9">Catalyzes the phosphorylation of pyrimidine nucleoside monophosphates at the expense of ATP. Plays an important role in de novo pyrimidine nucleotide biosynthesis. Has preference for UMP and dUMP as phosphate acceptors, but can also use CMP, dCMP and AMP.</text>
</comment>
<feature type="binding site" evidence="9">
    <location>
        <begin position="128"/>
        <end position="130"/>
    </location>
    <ligand>
        <name>a ribonucleoside 5'-phosphate</name>
        <dbReference type="ChEBI" id="CHEBI:58043"/>
    </ligand>
</feature>
<dbReference type="PANTHER" id="PTHR23359">
    <property type="entry name" value="NUCLEOTIDE KINASE"/>
    <property type="match status" value="1"/>
</dbReference>
<sequence length="259" mass="29271">MQKTLAFFKILRNFSVSSINNQIKKETIKPSQNPNTKGPHPVAILAVLSIGVSAYVSLVRHRAKSSKEDMTVCFILGGPGSGKGTQCAKLVQDFGFVHMSAGDLLREEQQRSGSEYGELIQNCIKEGKIVPMEVTIGLLEKKMIESDSNRFLIDGFPRQLDQALAFEKEVVESTLIIYLECSEEVMLKRLLKRGETSGRIDDNTETIKKRFKTFLEHSYPVVEHYRKIPNKVHTISSEDSVEEVYAKVKPIFTELFKQK</sequence>
<keyword evidence="3 9" id="KW-0547">Nucleotide-binding</keyword>
<evidence type="ECO:0000256" key="2">
    <source>
        <dbReference type="ARBA" id="ARBA00022679"/>
    </source>
</evidence>
<dbReference type="PROSITE" id="PS00113">
    <property type="entry name" value="ADENYLATE_KINASE"/>
    <property type="match status" value="1"/>
</dbReference>
<dbReference type="HAMAP" id="MF_00235">
    <property type="entry name" value="Adenylate_kinase_Adk"/>
    <property type="match status" value="1"/>
</dbReference>
<evidence type="ECO:0000256" key="9">
    <source>
        <dbReference type="HAMAP-Rule" id="MF_03172"/>
    </source>
</evidence>
<dbReference type="GO" id="GO:0005524">
    <property type="term" value="F:ATP binding"/>
    <property type="evidence" value="ECO:0007669"/>
    <property type="project" value="UniProtKB-KW"/>
</dbReference>
<comment type="domain">
    <text evidence="9">Consists of three domains, a large central CORE domain and two small peripheral domains, NMPbind and LID, which undergo movements during catalysis. The LID domain closes over the site of phosphoryl transfer upon ATP binding. Assembling and dissambling the active center during each catalytic cycle provides an effective means to prevent ATP hydrolysis.</text>
</comment>
<proteinExistence type="inferred from homology"/>
<evidence type="ECO:0000256" key="5">
    <source>
        <dbReference type="ARBA" id="ARBA00022840"/>
    </source>
</evidence>
<feature type="binding site" evidence="9">
    <location>
        <position position="162"/>
    </location>
    <ligand>
        <name>a ribonucleoside 5'-phosphate</name>
        <dbReference type="ChEBI" id="CHEBI:58043"/>
    </ligand>
</feature>
<comment type="catalytic activity">
    <reaction evidence="8 9">
        <text>UMP + ATP = UDP + ADP</text>
        <dbReference type="Rhea" id="RHEA:24400"/>
        <dbReference type="ChEBI" id="CHEBI:30616"/>
        <dbReference type="ChEBI" id="CHEBI:57865"/>
        <dbReference type="ChEBI" id="CHEBI:58223"/>
        <dbReference type="ChEBI" id="CHEBI:456216"/>
        <dbReference type="EC" id="2.7.4.14"/>
    </reaction>
</comment>
<accession>A0A2Z6RWH6</accession>
<dbReference type="InterPro" id="IPR033690">
    <property type="entry name" value="Adenylat_kinase_CS"/>
</dbReference>
<organism evidence="10 11">
    <name type="scientific">Rhizophagus clarus</name>
    <dbReference type="NCBI Taxonomy" id="94130"/>
    <lineage>
        <taxon>Eukaryota</taxon>
        <taxon>Fungi</taxon>
        <taxon>Fungi incertae sedis</taxon>
        <taxon>Mucoromycota</taxon>
        <taxon>Glomeromycotina</taxon>
        <taxon>Glomeromycetes</taxon>
        <taxon>Glomerales</taxon>
        <taxon>Glomeraceae</taxon>
        <taxon>Rhizophagus</taxon>
    </lineage>
</organism>
<feature type="binding site" evidence="9">
    <location>
        <position position="106"/>
    </location>
    <ligand>
        <name>a ribonucleoside 5'-phosphate</name>
        <dbReference type="ChEBI" id="CHEBI:58043"/>
    </ligand>
</feature>
<dbReference type="PRINTS" id="PR00094">
    <property type="entry name" value="ADENYLTKNASE"/>
</dbReference>
<feature type="binding site" evidence="9">
    <location>
        <position position="199"/>
    </location>
    <ligand>
        <name>a ribonucleoside 5'-phosphate</name>
        <dbReference type="ChEBI" id="CHEBI:58043"/>
    </ligand>
</feature>
<dbReference type="AlphaFoldDB" id="A0A2Z6RWH6"/>
<dbReference type="GO" id="GO:0006207">
    <property type="term" value="P:'de novo' pyrimidine nucleobase biosynthetic process"/>
    <property type="evidence" value="ECO:0007669"/>
    <property type="project" value="InterPro"/>
</dbReference>
<feature type="binding site" evidence="9">
    <location>
        <position position="239"/>
    </location>
    <ligand>
        <name>ATP</name>
        <dbReference type="ChEBI" id="CHEBI:30616"/>
    </ligand>
</feature>
<dbReference type="GO" id="GO:0006221">
    <property type="term" value="P:pyrimidine nucleotide biosynthetic process"/>
    <property type="evidence" value="ECO:0007669"/>
    <property type="project" value="UniProtKB-UniRule"/>
</dbReference>
<keyword evidence="4 9" id="KW-0418">Kinase</keyword>
<dbReference type="InterPro" id="IPR000850">
    <property type="entry name" value="Adenylat/UMP-CMP_kin"/>
</dbReference>
<feature type="binding site" evidence="9">
    <location>
        <position position="193"/>
    </location>
    <ligand>
        <name>ATP</name>
        <dbReference type="ChEBI" id="CHEBI:30616"/>
    </ligand>
</feature>